<dbReference type="Pfam" id="PF02618">
    <property type="entry name" value="YceG"/>
    <property type="match status" value="1"/>
</dbReference>
<dbReference type="Proteomes" id="UP000184520">
    <property type="component" value="Unassembled WGS sequence"/>
</dbReference>
<proteinExistence type="inferred from homology"/>
<evidence type="ECO:0000256" key="5">
    <source>
        <dbReference type="ARBA" id="ARBA00023239"/>
    </source>
</evidence>
<comment type="function">
    <text evidence="7">Functions as a peptidoglycan terminase that cleaves nascent peptidoglycan strands endolytically to terminate their elongation.</text>
</comment>
<keyword evidence="4 7" id="KW-0472">Membrane</keyword>
<protein>
    <recommendedName>
        <fullName evidence="7">Endolytic murein transglycosylase</fullName>
        <ecNumber evidence="7">4.2.2.29</ecNumber>
    </recommendedName>
    <alternativeName>
        <fullName evidence="7">Peptidoglycan lytic transglycosylase</fullName>
    </alternativeName>
    <alternativeName>
        <fullName evidence="7">Peptidoglycan polymerization terminase</fullName>
    </alternativeName>
</protein>
<dbReference type="PANTHER" id="PTHR30518">
    <property type="entry name" value="ENDOLYTIC MUREIN TRANSGLYCOSYLASE"/>
    <property type="match status" value="1"/>
</dbReference>
<dbReference type="HAMAP" id="MF_02065">
    <property type="entry name" value="MltG"/>
    <property type="match status" value="1"/>
</dbReference>
<dbReference type="PANTHER" id="PTHR30518:SF2">
    <property type="entry name" value="ENDOLYTIC MUREIN TRANSGLYCOSYLASE"/>
    <property type="match status" value="1"/>
</dbReference>
<evidence type="ECO:0000313" key="9">
    <source>
        <dbReference type="Proteomes" id="UP000184520"/>
    </source>
</evidence>
<evidence type="ECO:0000256" key="2">
    <source>
        <dbReference type="ARBA" id="ARBA00022692"/>
    </source>
</evidence>
<evidence type="ECO:0000256" key="4">
    <source>
        <dbReference type="ARBA" id="ARBA00023136"/>
    </source>
</evidence>
<sequence length="337" mass="38133">MRKFIILVLLLVATVMTLNGWFQYQTNKPLLVEEAVHYTLPAGQSAIATINDFEQKGWLPMSRRVARVWLKLVARDTHIRAGTYEIQPGSNLEAVFSLLASGQEVQYDITLIEGLTFDQWLQTLADSEWLDNDLTAEQLQPILDSWQPYAKQPVTSLEGLLLADTYHFTNGTKASEIVQRASDAMQAFLLKRWEQRLGGLPYNAPFEVLIMASIIEKETALEFERMHIAGVFVNRLERNMRLQTDPTVIYGLGDRFDGNLTRKHLREDTPYNTYVHKGLPPGPIAMIGKAAVEAALLPEVTEDLYFVAKGDGSHVFSATLQAHNQAVRQYQLKKEDK</sequence>
<dbReference type="AlphaFoldDB" id="A0A1M5Q9L9"/>
<dbReference type="RefSeq" id="WP_073324720.1">
    <property type="nucleotide sequence ID" value="NZ_FQWD01000006.1"/>
</dbReference>
<keyword evidence="7" id="KW-0997">Cell inner membrane</keyword>
<name>A0A1M5Q9L9_9ALTE</name>
<evidence type="ECO:0000256" key="3">
    <source>
        <dbReference type="ARBA" id="ARBA00022989"/>
    </source>
</evidence>
<dbReference type="CDD" id="cd08010">
    <property type="entry name" value="MltG_like"/>
    <property type="match status" value="1"/>
</dbReference>
<dbReference type="GO" id="GO:0005886">
    <property type="term" value="C:plasma membrane"/>
    <property type="evidence" value="ECO:0007669"/>
    <property type="project" value="UniProtKB-UniRule"/>
</dbReference>
<evidence type="ECO:0000256" key="7">
    <source>
        <dbReference type="HAMAP-Rule" id="MF_02065"/>
    </source>
</evidence>
<keyword evidence="6 7" id="KW-0961">Cell wall biogenesis/degradation</keyword>
<keyword evidence="5 7" id="KW-0456">Lyase</keyword>
<dbReference type="EMBL" id="FQWD01000006">
    <property type="protein sequence ID" value="SHH10203.1"/>
    <property type="molecule type" value="Genomic_DNA"/>
</dbReference>
<evidence type="ECO:0000313" key="8">
    <source>
        <dbReference type="EMBL" id="SHH10203.1"/>
    </source>
</evidence>
<dbReference type="EC" id="4.2.2.29" evidence="7"/>
<dbReference type="GO" id="GO:0008932">
    <property type="term" value="F:lytic endotransglycosylase activity"/>
    <property type="evidence" value="ECO:0007669"/>
    <property type="project" value="UniProtKB-UniRule"/>
</dbReference>
<comment type="similarity">
    <text evidence="7">Belongs to the transglycosylase MltG family.</text>
</comment>
<keyword evidence="1 7" id="KW-1003">Cell membrane</keyword>
<feature type="site" description="Important for catalytic activity" evidence="7">
    <location>
        <position position="218"/>
    </location>
</feature>
<evidence type="ECO:0000256" key="1">
    <source>
        <dbReference type="ARBA" id="ARBA00022475"/>
    </source>
</evidence>
<dbReference type="NCBIfam" id="TIGR00247">
    <property type="entry name" value="endolytic transglycosylase MltG"/>
    <property type="match status" value="1"/>
</dbReference>
<dbReference type="InterPro" id="IPR003770">
    <property type="entry name" value="MLTG-like"/>
</dbReference>
<dbReference type="Gene3D" id="3.30.160.60">
    <property type="entry name" value="Classic Zinc Finger"/>
    <property type="match status" value="2"/>
</dbReference>
<evidence type="ECO:0000256" key="6">
    <source>
        <dbReference type="ARBA" id="ARBA00023316"/>
    </source>
</evidence>
<dbReference type="GO" id="GO:0009252">
    <property type="term" value="P:peptidoglycan biosynthetic process"/>
    <property type="evidence" value="ECO:0007669"/>
    <property type="project" value="UniProtKB-UniRule"/>
</dbReference>
<dbReference type="STRING" id="634436.SAMN05216361_3779"/>
<keyword evidence="2 7" id="KW-0812">Transmembrane</keyword>
<organism evidence="8 9">
    <name type="scientific">Marisediminitalea aggregata</name>
    <dbReference type="NCBI Taxonomy" id="634436"/>
    <lineage>
        <taxon>Bacteria</taxon>
        <taxon>Pseudomonadati</taxon>
        <taxon>Pseudomonadota</taxon>
        <taxon>Gammaproteobacteria</taxon>
        <taxon>Alteromonadales</taxon>
        <taxon>Alteromonadaceae</taxon>
        <taxon>Marisediminitalea</taxon>
    </lineage>
</organism>
<keyword evidence="3 7" id="KW-1133">Transmembrane helix</keyword>
<dbReference type="GO" id="GO:0071555">
    <property type="term" value="P:cell wall organization"/>
    <property type="evidence" value="ECO:0007669"/>
    <property type="project" value="UniProtKB-KW"/>
</dbReference>
<gene>
    <name evidence="7" type="primary">mltG</name>
    <name evidence="8" type="ORF">SAMN05216361_3779</name>
</gene>
<accession>A0A1M5Q9L9</accession>
<reference evidence="9" key="1">
    <citation type="submission" date="2016-11" db="EMBL/GenBank/DDBJ databases">
        <authorList>
            <person name="Varghese N."/>
            <person name="Submissions S."/>
        </authorList>
    </citation>
    <scope>NUCLEOTIDE SEQUENCE [LARGE SCALE GENOMIC DNA]</scope>
    <source>
        <strain evidence="9">CGMCC 1.8995</strain>
    </source>
</reference>
<comment type="catalytic activity">
    <reaction evidence="7">
        <text>a peptidoglycan chain = a peptidoglycan chain with N-acetyl-1,6-anhydromuramyl-[peptide] at the reducing end + a peptidoglycan chain with N-acetylglucosamine at the non-reducing end.</text>
        <dbReference type="EC" id="4.2.2.29"/>
    </reaction>
</comment>
<keyword evidence="9" id="KW-1185">Reference proteome</keyword>